<dbReference type="Gene3D" id="2.60.40.640">
    <property type="match status" value="1"/>
</dbReference>
<dbReference type="AlphaFoldDB" id="A0AAN5I2P8"/>
<accession>A0AAN5I2P8</accession>
<proteinExistence type="predicted"/>
<sequence length="106" mass="11688">MKKGKISITAKLRKTGYVPGGSIALQVDIVNGSSQKINQDPRAPRGYIAAGTPDTREVCRDILRAEEKLEIRKGETKTISRNLQIPPTVATMTSCPIMSIQYFLRV</sequence>
<dbReference type="Proteomes" id="UP001328107">
    <property type="component" value="Unassembled WGS sequence"/>
</dbReference>
<feature type="domain" description="Arrestin C-terminal-like" evidence="1">
    <location>
        <begin position="2"/>
        <end position="106"/>
    </location>
</feature>
<dbReference type="EMBL" id="BTRK01000004">
    <property type="protein sequence ID" value="GMR49320.1"/>
    <property type="molecule type" value="Genomic_DNA"/>
</dbReference>
<organism evidence="2 3">
    <name type="scientific">Pristionchus mayeri</name>
    <dbReference type="NCBI Taxonomy" id="1317129"/>
    <lineage>
        <taxon>Eukaryota</taxon>
        <taxon>Metazoa</taxon>
        <taxon>Ecdysozoa</taxon>
        <taxon>Nematoda</taxon>
        <taxon>Chromadorea</taxon>
        <taxon>Rhabditida</taxon>
        <taxon>Rhabditina</taxon>
        <taxon>Diplogasteromorpha</taxon>
        <taxon>Diplogasteroidea</taxon>
        <taxon>Neodiplogasteridae</taxon>
        <taxon>Pristionchus</taxon>
    </lineage>
</organism>
<name>A0AAN5I2P8_9BILA</name>
<dbReference type="InterPro" id="IPR014756">
    <property type="entry name" value="Ig_E-set"/>
</dbReference>
<feature type="non-terminal residue" evidence="2">
    <location>
        <position position="106"/>
    </location>
</feature>
<protein>
    <recommendedName>
        <fullName evidence="1">Arrestin C-terminal-like domain-containing protein</fullName>
    </recommendedName>
</protein>
<gene>
    <name evidence="2" type="ORF">PMAYCL1PPCAC_19515</name>
</gene>
<keyword evidence="3" id="KW-1185">Reference proteome</keyword>
<dbReference type="Pfam" id="PF02752">
    <property type="entry name" value="Arrestin_C"/>
    <property type="match status" value="1"/>
</dbReference>
<dbReference type="InterPro" id="IPR014752">
    <property type="entry name" value="Arrestin-like_C"/>
</dbReference>
<evidence type="ECO:0000313" key="3">
    <source>
        <dbReference type="Proteomes" id="UP001328107"/>
    </source>
</evidence>
<evidence type="ECO:0000259" key="1">
    <source>
        <dbReference type="Pfam" id="PF02752"/>
    </source>
</evidence>
<dbReference type="InterPro" id="IPR011022">
    <property type="entry name" value="Arrestin_C-like"/>
</dbReference>
<reference evidence="3" key="1">
    <citation type="submission" date="2022-10" db="EMBL/GenBank/DDBJ databases">
        <title>Genome assembly of Pristionchus species.</title>
        <authorList>
            <person name="Yoshida K."/>
            <person name="Sommer R.J."/>
        </authorList>
    </citation>
    <scope>NUCLEOTIDE SEQUENCE [LARGE SCALE GENOMIC DNA]</scope>
    <source>
        <strain evidence="3">RS5460</strain>
    </source>
</reference>
<evidence type="ECO:0000313" key="2">
    <source>
        <dbReference type="EMBL" id="GMR49320.1"/>
    </source>
</evidence>
<dbReference type="SUPFAM" id="SSF81296">
    <property type="entry name" value="E set domains"/>
    <property type="match status" value="1"/>
</dbReference>
<comment type="caution">
    <text evidence="2">The sequence shown here is derived from an EMBL/GenBank/DDBJ whole genome shotgun (WGS) entry which is preliminary data.</text>
</comment>